<evidence type="ECO:0000256" key="1">
    <source>
        <dbReference type="ARBA" id="ARBA00022729"/>
    </source>
</evidence>
<keyword evidence="1" id="KW-0732">Signal</keyword>
<keyword evidence="2" id="KW-0067">ATP-binding</keyword>
<dbReference type="GO" id="GO:0005524">
    <property type="term" value="F:ATP binding"/>
    <property type="evidence" value="ECO:0007669"/>
    <property type="project" value="UniProtKB-UniRule"/>
</dbReference>
<dbReference type="AlphaFoldDB" id="A0A2N9GIL7"/>
<feature type="binding site" evidence="2">
    <location>
        <position position="71"/>
    </location>
    <ligand>
        <name>ATP</name>
        <dbReference type="ChEBI" id="CHEBI:30616"/>
    </ligand>
</feature>
<accession>A0A2N9GIL7</accession>
<dbReference type="PANTHER" id="PTHR47976">
    <property type="entry name" value="G-TYPE LECTIN S-RECEPTOR-LIKE SERINE/THREONINE-PROTEIN KINASE SD2-5"/>
    <property type="match status" value="1"/>
</dbReference>
<dbReference type="PROSITE" id="PS00107">
    <property type="entry name" value="PROTEIN_KINASE_ATP"/>
    <property type="match status" value="1"/>
</dbReference>
<name>A0A2N9GIL7_FAGSY</name>
<evidence type="ECO:0000256" key="2">
    <source>
        <dbReference type="PROSITE-ProRule" id="PRU10141"/>
    </source>
</evidence>
<dbReference type="InterPro" id="IPR017441">
    <property type="entry name" value="Protein_kinase_ATP_BS"/>
</dbReference>
<reference evidence="3" key="1">
    <citation type="submission" date="2018-02" db="EMBL/GenBank/DDBJ databases">
        <authorList>
            <person name="Cohen D.B."/>
            <person name="Kent A.D."/>
        </authorList>
    </citation>
    <scope>NUCLEOTIDE SEQUENCE</scope>
</reference>
<dbReference type="InterPro" id="IPR011009">
    <property type="entry name" value="Kinase-like_dom_sf"/>
</dbReference>
<protein>
    <recommendedName>
        <fullName evidence="4">Protein kinase domain-containing protein</fullName>
    </recommendedName>
</protein>
<sequence length="213" mass="23922">MLSLKTIDGENSNTDIKIYIKVQNVPSAVPPRKKKHPLESMTENFSKELGAGGFGTVFEGTLIDGTKVAVKRLNGFSQIKKSFLAGVDRDQSQVVTTMRGTPGYMAPEWNRLLDLVDKYNEDMQLHGPEVVNMMRVAARCLQNDYTKRPSMSMVVKIIEDNVNIESDLDYFFWNPPLPNMRAGVDNPGRSCCYCYSIIAVNSIRTTVTFHCTK</sequence>
<evidence type="ECO:0008006" key="4">
    <source>
        <dbReference type="Google" id="ProtNLM"/>
    </source>
</evidence>
<dbReference type="InterPro" id="IPR051343">
    <property type="entry name" value="G-type_lectin_kinases/EP1-like"/>
</dbReference>
<dbReference type="EMBL" id="OIVN01001977">
    <property type="protein sequence ID" value="SPC99452.1"/>
    <property type="molecule type" value="Genomic_DNA"/>
</dbReference>
<gene>
    <name evidence="3" type="ORF">FSB_LOCUS27334</name>
</gene>
<proteinExistence type="predicted"/>
<dbReference type="PANTHER" id="PTHR47976:SF30">
    <property type="entry name" value="RECEPTOR-LIKE SERINE_THREONINE-PROTEIN KINASE"/>
    <property type="match status" value="1"/>
</dbReference>
<keyword evidence="2" id="KW-0547">Nucleotide-binding</keyword>
<organism evidence="3">
    <name type="scientific">Fagus sylvatica</name>
    <name type="common">Beechnut</name>
    <dbReference type="NCBI Taxonomy" id="28930"/>
    <lineage>
        <taxon>Eukaryota</taxon>
        <taxon>Viridiplantae</taxon>
        <taxon>Streptophyta</taxon>
        <taxon>Embryophyta</taxon>
        <taxon>Tracheophyta</taxon>
        <taxon>Spermatophyta</taxon>
        <taxon>Magnoliopsida</taxon>
        <taxon>eudicotyledons</taxon>
        <taxon>Gunneridae</taxon>
        <taxon>Pentapetalae</taxon>
        <taxon>rosids</taxon>
        <taxon>fabids</taxon>
        <taxon>Fagales</taxon>
        <taxon>Fagaceae</taxon>
        <taxon>Fagus</taxon>
    </lineage>
</organism>
<dbReference type="SUPFAM" id="SSF56112">
    <property type="entry name" value="Protein kinase-like (PK-like)"/>
    <property type="match status" value="1"/>
</dbReference>
<evidence type="ECO:0000313" key="3">
    <source>
        <dbReference type="EMBL" id="SPC99452.1"/>
    </source>
</evidence>
<dbReference type="Gene3D" id="3.30.200.20">
    <property type="entry name" value="Phosphorylase Kinase, domain 1"/>
    <property type="match status" value="1"/>
</dbReference>